<accession>A0A239CXE6</accession>
<keyword evidence="1" id="KW-0472">Membrane</keyword>
<keyword evidence="1" id="KW-0812">Transmembrane</keyword>
<reference evidence="2 3" key="1">
    <citation type="submission" date="2017-06" db="EMBL/GenBank/DDBJ databases">
        <authorList>
            <person name="Kim H.J."/>
            <person name="Triplett B.A."/>
        </authorList>
    </citation>
    <scope>NUCLEOTIDE SEQUENCE [LARGE SCALE GENOMIC DNA]</scope>
    <source>
        <strain evidence="2 3">SCA</strain>
    </source>
</reference>
<keyword evidence="1" id="KW-1133">Transmembrane helix</keyword>
<protein>
    <recommendedName>
        <fullName evidence="4">Ferrochelatase</fullName>
    </recommendedName>
</protein>
<feature type="transmembrane region" description="Helical" evidence="1">
    <location>
        <begin position="63"/>
        <end position="80"/>
    </location>
</feature>
<dbReference type="Proteomes" id="UP000198304">
    <property type="component" value="Unassembled WGS sequence"/>
</dbReference>
<keyword evidence="3" id="KW-1185">Reference proteome</keyword>
<dbReference type="AlphaFoldDB" id="A0A239CXE6"/>
<dbReference type="RefSeq" id="WP_089282445.1">
    <property type="nucleotide sequence ID" value="NZ_FZOJ01000006.1"/>
</dbReference>
<sequence length="385" mass="45205">MYIFFISMMITIAITLGLVTKGLVERGLWIISAAILGALYNGLKRKGLAVYLKSYRKVVRGIILGYILVLLLLIYIQYPLKEAYVGVNYVDTNEAAIILVFKGEPDAYDLSLSIRNYRTNNNLWRTVLMPFNMFIEKLNYEKTDFIKEKYYTIGLEQNLKEEFGEEYNIYSTYLFNKPYLSEIIFKAVADGNQKIILCPIFMAENNEFNLIENTIKKMNLHEHQVEIHRIEPMWNSDIIARSFVNQVDSFKESQHKHNIGIVLIGEELEKRDYNKPFIKQDLLFREKIKDYLIRSGYNNNKIRLTFFDKRNIHKEIEELMEYGVGEILLIPSTNTLQSSHYQLKIERLIKGMDAPYTVKIHAVDPWSFNHDIGRELVNRIRLLNL</sequence>
<evidence type="ECO:0000313" key="3">
    <source>
        <dbReference type="Proteomes" id="UP000198304"/>
    </source>
</evidence>
<evidence type="ECO:0000256" key="1">
    <source>
        <dbReference type="SAM" id="Phobius"/>
    </source>
</evidence>
<dbReference type="EMBL" id="FZOJ01000006">
    <property type="protein sequence ID" value="SNS24727.1"/>
    <property type="molecule type" value="Genomic_DNA"/>
</dbReference>
<feature type="transmembrane region" description="Helical" evidence="1">
    <location>
        <begin position="27"/>
        <end position="43"/>
    </location>
</feature>
<name>A0A239CXE6_9FIRM</name>
<evidence type="ECO:0008006" key="4">
    <source>
        <dbReference type="Google" id="ProtNLM"/>
    </source>
</evidence>
<organism evidence="2 3">
    <name type="scientific">Anaerovirgula multivorans</name>
    <dbReference type="NCBI Taxonomy" id="312168"/>
    <lineage>
        <taxon>Bacteria</taxon>
        <taxon>Bacillati</taxon>
        <taxon>Bacillota</taxon>
        <taxon>Clostridia</taxon>
        <taxon>Peptostreptococcales</taxon>
        <taxon>Natronincolaceae</taxon>
        <taxon>Anaerovirgula</taxon>
    </lineage>
</organism>
<proteinExistence type="predicted"/>
<evidence type="ECO:0000313" key="2">
    <source>
        <dbReference type="EMBL" id="SNS24727.1"/>
    </source>
</evidence>
<dbReference type="SUPFAM" id="SSF53800">
    <property type="entry name" value="Chelatase"/>
    <property type="match status" value="1"/>
</dbReference>
<gene>
    <name evidence="2" type="ORF">SAMN05446037_1006209</name>
</gene>